<proteinExistence type="predicted"/>
<name>A0A6L2M1E4_TANCI</name>
<sequence length="449" mass="50329">MRYFQSIRVHQGDVKEVWVGRFETNQDADVMEIKLTKDNETDSVDSTKYRGVRTGGQTGRGGEVLESKRAELVDELVIKVITLAIKGTLGVKTTTPLMTASMRMIGIAVSYIRWVEKMETVQDISGCGDNQKVKYSPGLLTSRALPWWNSEVKNRGREAAICRMVAATEPRIIQSAILKARVLTDEAVRNGSLKRSGERRGDGGESSREGNVNGDNKRARTGKVFATITSHFRKEYTGRPRMVNPLNARNSTIAHKACYECGGGDHYKSAYPRLNRASGQGGNHPNQAMAIEGGHGRENNGNLARGRAFMMGAKKARQDRNIVMGTFSLNNHYATMLFDSGANYSFVSTTFVPLLDIEPSSLGFNYEIKIASRQLVEINKVIRDCKLEIEGHTFNIDLITFGYRSFDVIIGIDWLSKHRAEIVYHERVVRIPLPHGDMHRVYRERPEDK</sequence>
<evidence type="ECO:0000256" key="1">
    <source>
        <dbReference type="SAM" id="MobiDB-lite"/>
    </source>
</evidence>
<gene>
    <name evidence="2" type="ORF">Tci_039015</name>
</gene>
<dbReference type="PANTHER" id="PTHR15503:SF45">
    <property type="entry name" value="RNA-DIRECTED DNA POLYMERASE HOMOLOG"/>
    <property type="match status" value="1"/>
</dbReference>
<dbReference type="InterPro" id="IPR021109">
    <property type="entry name" value="Peptidase_aspartic_dom_sf"/>
</dbReference>
<dbReference type="SUPFAM" id="SSF50630">
    <property type="entry name" value="Acid proteases"/>
    <property type="match status" value="1"/>
</dbReference>
<organism evidence="2">
    <name type="scientific">Tanacetum cinerariifolium</name>
    <name type="common">Dalmatian daisy</name>
    <name type="synonym">Chrysanthemum cinerariifolium</name>
    <dbReference type="NCBI Taxonomy" id="118510"/>
    <lineage>
        <taxon>Eukaryota</taxon>
        <taxon>Viridiplantae</taxon>
        <taxon>Streptophyta</taxon>
        <taxon>Embryophyta</taxon>
        <taxon>Tracheophyta</taxon>
        <taxon>Spermatophyta</taxon>
        <taxon>Magnoliopsida</taxon>
        <taxon>eudicotyledons</taxon>
        <taxon>Gunneridae</taxon>
        <taxon>Pentapetalae</taxon>
        <taxon>asterids</taxon>
        <taxon>campanulids</taxon>
        <taxon>Asterales</taxon>
        <taxon>Asteraceae</taxon>
        <taxon>Asteroideae</taxon>
        <taxon>Anthemideae</taxon>
        <taxon>Anthemidinae</taxon>
        <taxon>Tanacetum</taxon>
    </lineage>
</organism>
<dbReference type="PANTHER" id="PTHR15503">
    <property type="entry name" value="LDOC1 RELATED"/>
    <property type="match status" value="1"/>
</dbReference>
<dbReference type="Gene3D" id="2.40.70.10">
    <property type="entry name" value="Acid Proteases"/>
    <property type="match status" value="1"/>
</dbReference>
<feature type="compositionally biased region" description="Basic and acidic residues" evidence="1">
    <location>
        <begin position="195"/>
        <end position="208"/>
    </location>
</feature>
<comment type="caution">
    <text evidence="2">The sequence shown here is derived from an EMBL/GenBank/DDBJ whole genome shotgun (WGS) entry which is preliminary data.</text>
</comment>
<dbReference type="Pfam" id="PF08284">
    <property type="entry name" value="RVP_2"/>
    <property type="match status" value="1"/>
</dbReference>
<dbReference type="EMBL" id="BKCJ010005491">
    <property type="protein sequence ID" value="GEU67037.1"/>
    <property type="molecule type" value="Genomic_DNA"/>
</dbReference>
<reference evidence="2" key="1">
    <citation type="journal article" date="2019" name="Sci. Rep.">
        <title>Draft genome of Tanacetum cinerariifolium, the natural source of mosquito coil.</title>
        <authorList>
            <person name="Yamashiro T."/>
            <person name="Shiraishi A."/>
            <person name="Satake H."/>
            <person name="Nakayama K."/>
        </authorList>
    </citation>
    <scope>NUCLEOTIDE SEQUENCE</scope>
</reference>
<feature type="region of interest" description="Disordered" evidence="1">
    <location>
        <begin position="193"/>
        <end position="220"/>
    </location>
</feature>
<evidence type="ECO:0000313" key="2">
    <source>
        <dbReference type="EMBL" id="GEU67037.1"/>
    </source>
</evidence>
<accession>A0A6L2M1E4</accession>
<dbReference type="AlphaFoldDB" id="A0A6L2M1E4"/>
<evidence type="ECO:0008006" key="3">
    <source>
        <dbReference type="Google" id="ProtNLM"/>
    </source>
</evidence>
<dbReference type="InterPro" id="IPR032567">
    <property type="entry name" value="RTL1-rel"/>
</dbReference>
<dbReference type="CDD" id="cd00303">
    <property type="entry name" value="retropepsin_like"/>
    <property type="match status" value="1"/>
</dbReference>
<protein>
    <recommendedName>
        <fullName evidence="3">Reverse transcriptase domain-containing protein</fullName>
    </recommendedName>
</protein>